<dbReference type="GO" id="GO:0007034">
    <property type="term" value="P:vacuolar transport"/>
    <property type="evidence" value="ECO:0007669"/>
    <property type="project" value="TreeGrafter"/>
</dbReference>
<evidence type="ECO:0000313" key="3">
    <source>
        <dbReference type="EnsemblProtists" id="EOD20850"/>
    </source>
</evidence>
<dbReference type="PANTHER" id="PTHR21481:SF0">
    <property type="entry name" value="PROTEIN CLEC16A"/>
    <property type="match status" value="1"/>
</dbReference>
<keyword evidence="1" id="KW-0072">Autophagy</keyword>
<reference evidence="4" key="1">
    <citation type="journal article" date="2013" name="Nature">
        <title>Pan genome of the phytoplankton Emiliania underpins its global distribution.</title>
        <authorList>
            <person name="Read B.A."/>
            <person name="Kegel J."/>
            <person name="Klute M.J."/>
            <person name="Kuo A."/>
            <person name="Lefebvre S.C."/>
            <person name="Maumus F."/>
            <person name="Mayer C."/>
            <person name="Miller J."/>
            <person name="Monier A."/>
            <person name="Salamov A."/>
            <person name="Young J."/>
            <person name="Aguilar M."/>
            <person name="Claverie J.M."/>
            <person name="Frickenhaus S."/>
            <person name="Gonzalez K."/>
            <person name="Herman E.K."/>
            <person name="Lin Y.C."/>
            <person name="Napier J."/>
            <person name="Ogata H."/>
            <person name="Sarno A.F."/>
            <person name="Shmutz J."/>
            <person name="Schroeder D."/>
            <person name="de Vargas C."/>
            <person name="Verret F."/>
            <person name="von Dassow P."/>
            <person name="Valentin K."/>
            <person name="Van de Peer Y."/>
            <person name="Wheeler G."/>
            <person name="Dacks J.B."/>
            <person name="Delwiche C.F."/>
            <person name="Dyhrman S.T."/>
            <person name="Glockner G."/>
            <person name="John U."/>
            <person name="Richards T."/>
            <person name="Worden A.Z."/>
            <person name="Zhang X."/>
            <person name="Grigoriev I.V."/>
            <person name="Allen A.E."/>
            <person name="Bidle K."/>
            <person name="Borodovsky M."/>
            <person name="Bowler C."/>
            <person name="Brownlee C."/>
            <person name="Cock J.M."/>
            <person name="Elias M."/>
            <person name="Gladyshev V.N."/>
            <person name="Groth M."/>
            <person name="Guda C."/>
            <person name="Hadaegh A."/>
            <person name="Iglesias-Rodriguez M.D."/>
            <person name="Jenkins J."/>
            <person name="Jones B.M."/>
            <person name="Lawson T."/>
            <person name="Leese F."/>
            <person name="Lindquist E."/>
            <person name="Lobanov A."/>
            <person name="Lomsadze A."/>
            <person name="Malik S.B."/>
            <person name="Marsh M.E."/>
            <person name="Mackinder L."/>
            <person name="Mock T."/>
            <person name="Mueller-Roeber B."/>
            <person name="Pagarete A."/>
            <person name="Parker M."/>
            <person name="Probert I."/>
            <person name="Quesneville H."/>
            <person name="Raines C."/>
            <person name="Rensing S.A."/>
            <person name="Riano-Pachon D.M."/>
            <person name="Richier S."/>
            <person name="Rokitta S."/>
            <person name="Shiraiwa Y."/>
            <person name="Soanes D.M."/>
            <person name="van der Giezen M."/>
            <person name="Wahlund T.M."/>
            <person name="Williams B."/>
            <person name="Wilson W."/>
            <person name="Wolfe G."/>
            <person name="Wurch L.L."/>
        </authorList>
    </citation>
    <scope>NUCLEOTIDE SEQUENCE</scope>
</reference>
<dbReference type="GO" id="GO:1901096">
    <property type="term" value="P:regulation of autophagosome maturation"/>
    <property type="evidence" value="ECO:0007669"/>
    <property type="project" value="TreeGrafter"/>
</dbReference>
<dbReference type="AlphaFoldDB" id="A0A0D3JBG5"/>
<reference evidence="3" key="2">
    <citation type="submission" date="2024-10" db="UniProtKB">
        <authorList>
            <consortium name="EnsemblProtists"/>
        </authorList>
    </citation>
    <scope>IDENTIFICATION</scope>
</reference>
<keyword evidence="4" id="KW-1185">Reference proteome</keyword>
<dbReference type="EnsemblProtists" id="EOD20850">
    <property type="protein sequence ID" value="EOD20850"/>
    <property type="gene ID" value="EMIHUDRAFT_458487"/>
</dbReference>
<dbReference type="GO" id="GO:0006914">
    <property type="term" value="P:autophagy"/>
    <property type="evidence" value="ECO:0007669"/>
    <property type="project" value="UniProtKB-KW"/>
</dbReference>
<evidence type="ECO:0000256" key="1">
    <source>
        <dbReference type="ARBA" id="ARBA00023006"/>
    </source>
</evidence>
<dbReference type="GeneID" id="17266399"/>
<dbReference type="PANTHER" id="PTHR21481">
    <property type="entry name" value="PROTEIN CLEC16A"/>
    <property type="match status" value="1"/>
</dbReference>
<dbReference type="GO" id="GO:0005794">
    <property type="term" value="C:Golgi apparatus"/>
    <property type="evidence" value="ECO:0007669"/>
    <property type="project" value="TreeGrafter"/>
</dbReference>
<dbReference type="HOGENOM" id="CLU_544495_0_0_1"/>
<evidence type="ECO:0000313" key="4">
    <source>
        <dbReference type="Proteomes" id="UP000013827"/>
    </source>
</evidence>
<dbReference type="InterPro" id="IPR019155">
    <property type="entry name" value="CLEC16A/TT9_N"/>
</dbReference>
<dbReference type="Pfam" id="PF09758">
    <property type="entry name" value="FPL"/>
    <property type="match status" value="1"/>
</dbReference>
<dbReference type="InterPro" id="IPR039272">
    <property type="entry name" value="CLEC16A/TT9"/>
</dbReference>
<accession>A0A0D3JBG5</accession>
<dbReference type="GO" id="GO:0016197">
    <property type="term" value="P:endosomal transport"/>
    <property type="evidence" value="ECO:0007669"/>
    <property type="project" value="TreeGrafter"/>
</dbReference>
<evidence type="ECO:0000259" key="2">
    <source>
        <dbReference type="Pfam" id="PF09758"/>
    </source>
</evidence>
<dbReference type="Proteomes" id="UP000013827">
    <property type="component" value="Unassembled WGS sequence"/>
</dbReference>
<dbReference type="PaxDb" id="2903-EOD20850"/>
<protein>
    <recommendedName>
        <fullName evidence="2">FPL domain-containing protein</fullName>
    </recommendedName>
</protein>
<proteinExistence type="predicted"/>
<feature type="domain" description="FPL" evidence="2">
    <location>
        <begin position="43"/>
        <end position="180"/>
    </location>
</feature>
<dbReference type="KEGG" id="ehx:EMIHUDRAFT_458487"/>
<name>A0A0D3JBG5_EMIH1</name>
<dbReference type="eggNOG" id="KOG2219">
    <property type="taxonomic scope" value="Eukaryota"/>
</dbReference>
<dbReference type="RefSeq" id="XP_005773279.1">
    <property type="nucleotide sequence ID" value="XM_005773222.1"/>
</dbReference>
<dbReference type="STRING" id="2903.R1E1Y2"/>
<organism evidence="3 4">
    <name type="scientific">Emiliania huxleyi (strain CCMP1516)</name>
    <dbReference type="NCBI Taxonomy" id="280463"/>
    <lineage>
        <taxon>Eukaryota</taxon>
        <taxon>Haptista</taxon>
        <taxon>Haptophyta</taxon>
        <taxon>Prymnesiophyceae</taxon>
        <taxon>Isochrysidales</taxon>
        <taxon>Noelaerhabdaceae</taxon>
        <taxon>Emiliania</taxon>
    </lineage>
</organism>
<dbReference type="GO" id="GO:0005770">
    <property type="term" value="C:late endosome"/>
    <property type="evidence" value="ECO:0007669"/>
    <property type="project" value="TreeGrafter"/>
</dbReference>
<sequence>MPFWSTIVPPPKFSLANMSRLHQHLHDTVVVTERNRAAVVDNLRTIAELVLWGDQNDPVLFDFFLEKNMLGIFWRLLEQRETPVSVKVQMLQTLSILISNIEAGPSIYYILSNDHINELIRHPFDFSHEELLAHYISLLKAIALRLDEHTVQCRHLQRLRRRGGSERMVRTAVRTIVLSVCKVAEAAVQEYVCGSGTLPQVLVAALLAEHERASASVEAVEESLGRLLDEARPAVLLELLGGTGEAAPLSPRHAKLLDDAHAAAAAAITEALGGGYGAEAGGTLDAELRKARPPPAAQLTSLLADPSLLLEGGALRGVPPHKRPPRTACEAACAAVPTFMLLRQLRASLLHAPDGLASLAPPPLPDLRRGARLHLDKTAQLLPCELRTAAAGIARDAPLKCRLVLPLFDPTEPPLPAGHDFASVVLALPLSAVSVTRPEPTSASLRVQLKRPLPAHGQGSEYHLSLAEPWRCSIAKAHLGRASAAARNEQRRRLAELLLAD</sequence>